<evidence type="ECO:0000256" key="11">
    <source>
        <dbReference type="ARBA" id="ARBA00030616"/>
    </source>
</evidence>
<evidence type="ECO:0000313" key="14">
    <source>
        <dbReference type="Proteomes" id="UP000094769"/>
    </source>
</evidence>
<feature type="domain" description="4Fe-4S ferredoxin-type" evidence="12">
    <location>
        <begin position="18"/>
        <end position="47"/>
    </location>
</feature>
<keyword evidence="10" id="KW-0535">Nitrogen fixation</keyword>
<evidence type="ECO:0000256" key="2">
    <source>
        <dbReference type="ARBA" id="ARBA00003532"/>
    </source>
</evidence>
<evidence type="ECO:0000256" key="1">
    <source>
        <dbReference type="ARBA" id="ARBA00001966"/>
    </source>
</evidence>
<comment type="caution">
    <text evidence="13">The sequence shown here is derived from an EMBL/GenBank/DDBJ whole genome shotgun (WGS) entry which is preliminary data.</text>
</comment>
<dbReference type="EMBL" id="MARB01000010">
    <property type="protein sequence ID" value="ODJ87617.1"/>
    <property type="molecule type" value="Genomic_DNA"/>
</dbReference>
<dbReference type="PROSITE" id="PS51379">
    <property type="entry name" value="4FE4S_FER_2"/>
    <property type="match status" value="2"/>
</dbReference>
<dbReference type="Gene3D" id="3.30.70.20">
    <property type="match status" value="1"/>
</dbReference>
<keyword evidence="9" id="KW-0411">Iron-sulfur</keyword>
<evidence type="ECO:0000256" key="8">
    <source>
        <dbReference type="ARBA" id="ARBA00023004"/>
    </source>
</evidence>
<evidence type="ECO:0000256" key="4">
    <source>
        <dbReference type="ARBA" id="ARBA00022485"/>
    </source>
</evidence>
<dbReference type="Proteomes" id="UP000094769">
    <property type="component" value="Unassembled WGS sequence"/>
</dbReference>
<dbReference type="SUPFAM" id="SSF54862">
    <property type="entry name" value="4Fe-4S ferredoxins"/>
    <property type="match status" value="1"/>
</dbReference>
<dbReference type="InterPro" id="IPR014283">
    <property type="entry name" value="FdIII_4_nif"/>
</dbReference>
<dbReference type="Gene3D" id="3.30.70.3270">
    <property type="match status" value="1"/>
</dbReference>
<evidence type="ECO:0000256" key="3">
    <source>
        <dbReference type="ARBA" id="ARBA00022448"/>
    </source>
</evidence>
<reference evidence="13 14" key="1">
    <citation type="submission" date="2016-06" db="EMBL/GenBank/DDBJ databases">
        <title>Genome sequence of endosymbiont of Candidatus Endolucinida thiodiazotropha.</title>
        <authorList>
            <person name="Poehlein A."/>
            <person name="Koenig S."/>
            <person name="Heiden S.E."/>
            <person name="Thuermer A."/>
            <person name="Voget S."/>
            <person name="Daniel R."/>
            <person name="Markert S."/>
            <person name="Gros O."/>
            <person name="Schweder T."/>
        </authorList>
    </citation>
    <scope>NUCLEOTIDE SEQUENCE [LARGE SCALE GENOMIC DNA]</scope>
    <source>
        <strain evidence="13 14">COS</strain>
    </source>
</reference>
<organism evidence="13 14">
    <name type="scientific">Candidatus Thiodiazotropha endolucinida</name>
    <dbReference type="NCBI Taxonomy" id="1655433"/>
    <lineage>
        <taxon>Bacteria</taxon>
        <taxon>Pseudomonadati</taxon>
        <taxon>Pseudomonadota</taxon>
        <taxon>Gammaproteobacteria</taxon>
        <taxon>Chromatiales</taxon>
        <taxon>Sedimenticolaceae</taxon>
        <taxon>Candidatus Thiodiazotropha</taxon>
    </lineage>
</organism>
<dbReference type="RefSeq" id="WP_069124639.1">
    <property type="nucleotide sequence ID" value="NZ_MARB01000010.1"/>
</dbReference>
<protein>
    <recommendedName>
        <fullName evidence="11">Ferredoxin III</fullName>
    </recommendedName>
</protein>
<keyword evidence="8" id="KW-0408">Iron</keyword>
<name>A0A7Z0VL32_9GAMM</name>
<proteinExistence type="predicted"/>
<dbReference type="AlphaFoldDB" id="A0A7Z0VL32"/>
<sequence>MSFITSVTRGGEEYTPAFVMEIDQGNCIGCGRCFKVCPREVFDLVEREDVPGLEADEYDDYDDYDDDDDGFSDDTAMVMSLKNAMDCIGCGSCARICPKKCFSHEPQSAAA</sequence>
<evidence type="ECO:0000259" key="12">
    <source>
        <dbReference type="PROSITE" id="PS51379"/>
    </source>
</evidence>
<feature type="domain" description="4Fe-4S ferredoxin-type" evidence="12">
    <location>
        <begin position="77"/>
        <end position="107"/>
    </location>
</feature>
<evidence type="ECO:0000256" key="10">
    <source>
        <dbReference type="ARBA" id="ARBA00023231"/>
    </source>
</evidence>
<keyword evidence="3" id="KW-0813">Transport</keyword>
<dbReference type="OrthoDB" id="9810688at2"/>
<accession>A0A7Z0VL32</accession>
<keyword evidence="5" id="KW-0479">Metal-binding</keyword>
<comment type="function">
    <text evidence="2">Ferredoxins are iron-sulfur proteins that transfer electrons in a wide variety of metabolic reactions.</text>
</comment>
<evidence type="ECO:0000313" key="13">
    <source>
        <dbReference type="EMBL" id="ODJ87617.1"/>
    </source>
</evidence>
<evidence type="ECO:0000256" key="9">
    <source>
        <dbReference type="ARBA" id="ARBA00023014"/>
    </source>
</evidence>
<dbReference type="GO" id="GO:0051539">
    <property type="term" value="F:4 iron, 4 sulfur cluster binding"/>
    <property type="evidence" value="ECO:0007669"/>
    <property type="project" value="UniProtKB-KW"/>
</dbReference>
<evidence type="ECO:0000256" key="7">
    <source>
        <dbReference type="ARBA" id="ARBA00022982"/>
    </source>
</evidence>
<keyword evidence="6" id="KW-0677">Repeat</keyword>
<comment type="cofactor">
    <cofactor evidence="1">
        <name>[4Fe-4S] cluster</name>
        <dbReference type="ChEBI" id="CHEBI:49883"/>
    </cofactor>
</comment>
<dbReference type="Pfam" id="PF13237">
    <property type="entry name" value="Fer4_10"/>
    <property type="match status" value="1"/>
</dbReference>
<keyword evidence="4" id="KW-0004">4Fe-4S</keyword>
<keyword evidence="7" id="KW-0249">Electron transport</keyword>
<dbReference type="InterPro" id="IPR017900">
    <property type="entry name" value="4Fe4S_Fe_S_CS"/>
</dbReference>
<dbReference type="GO" id="GO:0046872">
    <property type="term" value="F:metal ion binding"/>
    <property type="evidence" value="ECO:0007669"/>
    <property type="project" value="UniProtKB-KW"/>
</dbReference>
<gene>
    <name evidence="13" type="primary">fdxB</name>
    <name evidence="13" type="ORF">CODIS_20320</name>
</gene>
<evidence type="ECO:0000256" key="5">
    <source>
        <dbReference type="ARBA" id="ARBA00022723"/>
    </source>
</evidence>
<dbReference type="PANTHER" id="PTHR43687">
    <property type="entry name" value="ADENYLYLSULFATE REDUCTASE, BETA SUBUNIT"/>
    <property type="match status" value="1"/>
</dbReference>
<dbReference type="PROSITE" id="PS00198">
    <property type="entry name" value="4FE4S_FER_1"/>
    <property type="match status" value="1"/>
</dbReference>
<keyword evidence="14" id="KW-1185">Reference proteome</keyword>
<dbReference type="InterPro" id="IPR050572">
    <property type="entry name" value="Fe-S_Ferredoxin"/>
</dbReference>
<dbReference type="NCBIfam" id="TIGR02936">
    <property type="entry name" value="fdxN_nitrog"/>
    <property type="match status" value="1"/>
</dbReference>
<dbReference type="PANTHER" id="PTHR43687:SF1">
    <property type="entry name" value="FERREDOXIN III"/>
    <property type="match status" value="1"/>
</dbReference>
<dbReference type="InterPro" id="IPR017896">
    <property type="entry name" value="4Fe4S_Fe-S-bd"/>
</dbReference>
<evidence type="ECO:0000256" key="6">
    <source>
        <dbReference type="ARBA" id="ARBA00022737"/>
    </source>
</evidence>